<name>A0ABQ8KTM4_9APHY</name>
<feature type="compositionally biased region" description="Polar residues" evidence="1">
    <location>
        <begin position="634"/>
        <end position="655"/>
    </location>
</feature>
<sequence length="770" mass="84285">MARPPVADDELLQINGRSARIHLYTAGFGALTKGQVDVLEDKITDYGGILVVTEKEADIIIVQYVGLELLRIKYWDSRTVWVEEPAFIEICIKSGKCEDNLQKPVRRGMGGQPTGSTRVPFTAEDDRHLAEYLASVTPNAEEGGRGGIEIYKRLVASRFVHQFDHREWVDRHTMWSWRERYNKRKHIFDPIIKQLVTENPPRQDEKGLYERSRGIIRGRHLAPNREGELEEEGDGNAAREQAEDGAVNQQAEGPAPRQRQSEPVQDPWRDNEDMDAPPRKRARHMGARQRRASSVEHARGRQQSRSPSYVAPEGAIPFEVSSAEEDDDTVERNVNRPSDSGRPGPEDAGPSGTQQSPRPSSASREQTSSPAKKARRPPVKPTSRSNQRVTQAAKPGPSQVPMSSQATLVGAASQKPRHRPAPPSTYDGPTQVAREEEEAAGPAPVAGPSRSQPRSAPSRSIADEVLWPQEPVKRRAQAHELKPAILFARKVASRAGKGKRIGVVSNSPIPDFLSEAGAPRGVSAGDAARTSKLSARNDVGVAGPSHQREAKPDSSPEEEGQGPSRRMPGRGDGEQAETNVKTQEGDEDDRDVEKMLAMSHGASMHSATSKHPFEEDLDSDDERVRRSLLPGTAANRSLDASRSFGPNTSATNRLFGSQLPMHDADLDEEASKPARRASDVQPPSAQRSSAGRPSAGRPPAIPVLPAELGRTASLGSEMDSMPMPGTRARQEKLRIREQLKRTPYTPPSGTRAAQAAGILELRTRQVSRPI</sequence>
<protein>
    <recommendedName>
        <fullName evidence="4">BRCT domain-containing protein</fullName>
    </recommendedName>
</protein>
<dbReference type="InterPro" id="IPR009057">
    <property type="entry name" value="Homeodomain-like_sf"/>
</dbReference>
<feature type="compositionally biased region" description="Polar residues" evidence="1">
    <location>
        <begin position="351"/>
        <end position="369"/>
    </location>
</feature>
<dbReference type="Gene3D" id="1.10.10.60">
    <property type="entry name" value="Homeodomain-like"/>
    <property type="match status" value="1"/>
</dbReference>
<evidence type="ECO:0000256" key="1">
    <source>
        <dbReference type="SAM" id="MobiDB-lite"/>
    </source>
</evidence>
<feature type="compositionally biased region" description="Low complexity" evidence="1">
    <location>
        <begin position="440"/>
        <end position="460"/>
    </location>
</feature>
<dbReference type="CDD" id="cd11655">
    <property type="entry name" value="rap1_myb-like"/>
    <property type="match status" value="1"/>
</dbReference>
<comment type="caution">
    <text evidence="2">The sequence shown here is derived from an EMBL/GenBank/DDBJ whole genome shotgun (WGS) entry which is preliminary data.</text>
</comment>
<proteinExistence type="predicted"/>
<gene>
    <name evidence="2" type="ORF">C8Q71DRAFT_732806</name>
</gene>
<keyword evidence="3" id="KW-1185">Reference proteome</keyword>
<feature type="region of interest" description="Disordered" evidence="1">
    <location>
        <begin position="219"/>
        <end position="470"/>
    </location>
</feature>
<dbReference type="RefSeq" id="XP_047783479.1">
    <property type="nucleotide sequence ID" value="XM_047922284.1"/>
</dbReference>
<accession>A0ABQ8KTM4</accession>
<dbReference type="GeneID" id="72003016"/>
<organism evidence="2 3">
    <name type="scientific">Rhodofomes roseus</name>
    <dbReference type="NCBI Taxonomy" id="34475"/>
    <lineage>
        <taxon>Eukaryota</taxon>
        <taxon>Fungi</taxon>
        <taxon>Dikarya</taxon>
        <taxon>Basidiomycota</taxon>
        <taxon>Agaricomycotina</taxon>
        <taxon>Agaricomycetes</taxon>
        <taxon>Polyporales</taxon>
        <taxon>Rhodofomes</taxon>
    </lineage>
</organism>
<evidence type="ECO:0000313" key="2">
    <source>
        <dbReference type="EMBL" id="KAH9842432.1"/>
    </source>
</evidence>
<dbReference type="SUPFAM" id="SSF46689">
    <property type="entry name" value="Homeodomain-like"/>
    <property type="match status" value="1"/>
</dbReference>
<dbReference type="Proteomes" id="UP000814176">
    <property type="component" value="Unassembled WGS sequence"/>
</dbReference>
<feature type="compositionally biased region" description="Basic residues" evidence="1">
    <location>
        <begin position="279"/>
        <end position="291"/>
    </location>
</feature>
<reference evidence="2 3" key="1">
    <citation type="journal article" date="2021" name="Environ. Microbiol.">
        <title>Gene family expansions and transcriptome signatures uncover fungal adaptations to wood decay.</title>
        <authorList>
            <person name="Hage H."/>
            <person name="Miyauchi S."/>
            <person name="Viragh M."/>
            <person name="Drula E."/>
            <person name="Min B."/>
            <person name="Chaduli D."/>
            <person name="Navarro D."/>
            <person name="Favel A."/>
            <person name="Norest M."/>
            <person name="Lesage-Meessen L."/>
            <person name="Balint B."/>
            <person name="Merenyi Z."/>
            <person name="de Eugenio L."/>
            <person name="Morin E."/>
            <person name="Martinez A.T."/>
            <person name="Baldrian P."/>
            <person name="Stursova M."/>
            <person name="Martinez M.J."/>
            <person name="Novotny C."/>
            <person name="Magnuson J.K."/>
            <person name="Spatafora J.W."/>
            <person name="Maurice S."/>
            <person name="Pangilinan J."/>
            <person name="Andreopoulos W."/>
            <person name="LaButti K."/>
            <person name="Hundley H."/>
            <person name="Na H."/>
            <person name="Kuo A."/>
            <person name="Barry K."/>
            <person name="Lipzen A."/>
            <person name="Henrissat B."/>
            <person name="Riley R."/>
            <person name="Ahrendt S."/>
            <person name="Nagy L.G."/>
            <person name="Grigoriev I.V."/>
            <person name="Martin F."/>
            <person name="Rosso M.N."/>
        </authorList>
    </citation>
    <scope>NUCLEOTIDE SEQUENCE [LARGE SCALE GENOMIC DNA]</scope>
    <source>
        <strain evidence="2 3">CIRM-BRFM 1785</strain>
    </source>
</reference>
<evidence type="ECO:0008006" key="4">
    <source>
        <dbReference type="Google" id="ProtNLM"/>
    </source>
</evidence>
<feature type="compositionally biased region" description="Basic and acidic residues" evidence="1">
    <location>
        <begin position="669"/>
        <end position="678"/>
    </location>
</feature>
<feature type="region of interest" description="Disordered" evidence="1">
    <location>
        <begin position="493"/>
        <end position="732"/>
    </location>
</feature>
<evidence type="ECO:0000313" key="3">
    <source>
        <dbReference type="Proteomes" id="UP000814176"/>
    </source>
</evidence>
<dbReference type="EMBL" id="JADCUA010000002">
    <property type="protein sequence ID" value="KAH9842432.1"/>
    <property type="molecule type" value="Genomic_DNA"/>
</dbReference>
<feature type="compositionally biased region" description="Polar residues" evidence="1">
    <location>
        <begin position="681"/>
        <end position="691"/>
    </location>
</feature>